<dbReference type="Pfam" id="PF02836">
    <property type="entry name" value="Glyco_hydro_2_C"/>
    <property type="match status" value="1"/>
</dbReference>
<dbReference type="InterPro" id="IPR051913">
    <property type="entry name" value="GH2_Domain-Containing"/>
</dbReference>
<dbReference type="InterPro" id="IPR017853">
    <property type="entry name" value="GH"/>
</dbReference>
<dbReference type="Pfam" id="PF18565">
    <property type="entry name" value="Glyco_hydro2_C5"/>
    <property type="match status" value="1"/>
</dbReference>
<dbReference type="SUPFAM" id="SSF49373">
    <property type="entry name" value="Invasin/intimin cell-adhesion fragments"/>
    <property type="match status" value="1"/>
</dbReference>
<dbReference type="SUPFAM" id="SSF49785">
    <property type="entry name" value="Galactose-binding domain-like"/>
    <property type="match status" value="1"/>
</dbReference>
<evidence type="ECO:0000259" key="5">
    <source>
        <dbReference type="Pfam" id="PF02836"/>
    </source>
</evidence>
<evidence type="ECO:0000259" key="7">
    <source>
        <dbReference type="Pfam" id="PF16355"/>
    </source>
</evidence>
<dbReference type="InterPro" id="IPR013783">
    <property type="entry name" value="Ig-like_fold"/>
</dbReference>
<accession>A0ABX1Y5G7</accession>
<organism evidence="9 10">
    <name type="scientific">Paenibacillus phytorum</name>
    <dbReference type="NCBI Taxonomy" id="2654977"/>
    <lineage>
        <taxon>Bacteria</taxon>
        <taxon>Bacillati</taxon>
        <taxon>Bacillota</taxon>
        <taxon>Bacilli</taxon>
        <taxon>Bacillales</taxon>
        <taxon>Paenibacillaceae</taxon>
        <taxon>Paenibacillus</taxon>
    </lineage>
</organism>
<feature type="domain" description="DUF4982" evidence="7">
    <location>
        <begin position="602"/>
        <end position="630"/>
    </location>
</feature>
<dbReference type="InterPro" id="IPR006101">
    <property type="entry name" value="Glyco_hydro_2"/>
</dbReference>
<feature type="domain" description="Glycoside hydrolase family 2" evidence="8">
    <location>
        <begin position="728"/>
        <end position="816"/>
    </location>
</feature>
<feature type="domain" description="Glycoside hydrolase family 2 immunoglobulin-like beta-sandwich" evidence="4">
    <location>
        <begin position="192"/>
        <end position="292"/>
    </location>
</feature>
<dbReference type="SUPFAM" id="SSF49303">
    <property type="entry name" value="beta-Galactosidase/glucuronidase domain"/>
    <property type="match status" value="1"/>
</dbReference>
<protein>
    <submittedName>
        <fullName evidence="9">DUF4982 domain-containing protein</fullName>
    </submittedName>
</protein>
<dbReference type="Pfam" id="PF02837">
    <property type="entry name" value="Glyco_hydro_2_N"/>
    <property type="match status" value="1"/>
</dbReference>
<evidence type="ECO:0000313" key="9">
    <source>
        <dbReference type="EMBL" id="NOU75486.1"/>
    </source>
</evidence>
<dbReference type="Proteomes" id="UP000616779">
    <property type="component" value="Unassembled WGS sequence"/>
</dbReference>
<evidence type="ECO:0000313" key="10">
    <source>
        <dbReference type="Proteomes" id="UP000616779"/>
    </source>
</evidence>
<feature type="domain" description="Glycosyl hydrolases family 2 sugar binding" evidence="6">
    <location>
        <begin position="64"/>
        <end position="166"/>
    </location>
</feature>
<comment type="similarity">
    <text evidence="1">Belongs to the glycosyl hydrolase 2 family.</text>
</comment>
<dbReference type="InterPro" id="IPR036156">
    <property type="entry name" value="Beta-gal/glucu_dom_sf"/>
</dbReference>
<dbReference type="PRINTS" id="PR00132">
    <property type="entry name" value="GLHYDRLASE2"/>
</dbReference>
<dbReference type="InterPro" id="IPR006104">
    <property type="entry name" value="Glyco_hydro_2_N"/>
</dbReference>
<keyword evidence="3" id="KW-0326">Glycosidase</keyword>
<feature type="domain" description="Glycoside hydrolase family 2 catalytic" evidence="5">
    <location>
        <begin position="298"/>
        <end position="418"/>
    </location>
</feature>
<evidence type="ECO:0000256" key="3">
    <source>
        <dbReference type="ARBA" id="ARBA00023295"/>
    </source>
</evidence>
<dbReference type="Gene3D" id="2.60.40.10">
    <property type="entry name" value="Immunoglobulins"/>
    <property type="match status" value="3"/>
</dbReference>
<dbReference type="InterPro" id="IPR006103">
    <property type="entry name" value="Glyco_hydro_2_cat"/>
</dbReference>
<dbReference type="InterPro" id="IPR040605">
    <property type="entry name" value="Glyco_hydro2_dom5"/>
</dbReference>
<reference evidence="9 10" key="1">
    <citation type="submission" date="2019-10" db="EMBL/GenBank/DDBJ databases">
        <title>Description of Paenibacillus terrestris sp. nov.</title>
        <authorList>
            <person name="Carlier A."/>
            <person name="Qi S."/>
        </authorList>
    </citation>
    <scope>NUCLEOTIDE SEQUENCE [LARGE SCALE GENOMIC DNA]</scope>
    <source>
        <strain evidence="9 10">LMG 31458</strain>
    </source>
</reference>
<dbReference type="PANTHER" id="PTHR42732">
    <property type="entry name" value="BETA-GALACTOSIDASE"/>
    <property type="match status" value="1"/>
</dbReference>
<evidence type="ECO:0000256" key="2">
    <source>
        <dbReference type="ARBA" id="ARBA00022801"/>
    </source>
</evidence>
<gene>
    <name evidence="9" type="ORF">GC098_29610</name>
</gene>
<dbReference type="Gene3D" id="3.20.20.80">
    <property type="entry name" value="Glycosidases"/>
    <property type="match status" value="1"/>
</dbReference>
<dbReference type="EMBL" id="WHOA01000214">
    <property type="protein sequence ID" value="NOU75486.1"/>
    <property type="molecule type" value="Genomic_DNA"/>
</dbReference>
<evidence type="ECO:0000259" key="6">
    <source>
        <dbReference type="Pfam" id="PF02837"/>
    </source>
</evidence>
<dbReference type="Gene3D" id="2.60.120.260">
    <property type="entry name" value="Galactose-binding domain-like"/>
    <property type="match status" value="1"/>
</dbReference>
<evidence type="ECO:0000259" key="4">
    <source>
        <dbReference type="Pfam" id="PF00703"/>
    </source>
</evidence>
<proteinExistence type="inferred from homology"/>
<dbReference type="InterPro" id="IPR008979">
    <property type="entry name" value="Galactose-bd-like_sf"/>
</dbReference>
<dbReference type="SUPFAM" id="SSF51445">
    <property type="entry name" value="(Trans)glycosidases"/>
    <property type="match status" value="1"/>
</dbReference>
<name>A0ABX1Y5G7_9BACL</name>
<evidence type="ECO:0000256" key="1">
    <source>
        <dbReference type="ARBA" id="ARBA00007401"/>
    </source>
</evidence>
<dbReference type="Pfam" id="PF00703">
    <property type="entry name" value="Glyco_hydro_2"/>
    <property type="match status" value="1"/>
</dbReference>
<sequence length="821" mass="92131">MGGRLTMKHSNHCRRTVNFNRNWKFIREDISGAEQKRFADEGWETVCLPHTPRIESLHIDMQFQGICWYRKHFALDEADKGKKIFVEFEAAMHEAYVWINGKLKLNHKGGYLPFTIDISNDVDFGGANVIAVRLDNRNNGSIPPGKPLESLDFSYFGGLYRNVHLHVTEKLHVTDAVYAGEPAEGGIFVKYAEVSQASATVNVQTHVLNEHESAKKAKIVTTLLDKQGRQVETTESLIETVMAGEAHTFVQTLTIRKPQLWHPDTPYLYTLQTKIVEDGHTADEIRTRIGIRTISFSKEGGFAINGDSLVIRGTNRHQQFPYIGNAASDNAHYRDAKKLKEAGFNFVRLGHYPQAPAFLDACDELGLMAVEPVPGWQYCEEGEFQNIVRQNIRDMIRRDRNRPCVIMWEVSLNETYPGRMGATDEFFHECHLIAHEEYPGDQMFTSGDTMGRENPAYVGFDVPYTLWNDETLSRPLEEVLPDKGGFDREYGDYEFGGHESASRVTRGAGEQKQLLQAWNYQWSLNRNRGNRWSLGDASWVGIDHNRGCYPQLAECGALDTFRLPKLVYYFYQSQRRAEIVHEHAESGPMVYIANYWTERTSPTKVVVFSNCDEVELFVNGKSVSARKPDQGPDTEYGERVTGYEVDYWLTDEEQHKWKDACVQGKTDAGDMKVFLHDGGNCRNLAQAPFTFTGVAYAPGDLKAIGRIGGKEAAEHVVRTPLEPDTLSLRIDMSGKELSADGADFVFIYAEIKDANGTVVPYACDKVLFDINGPAVIVGENPVRAEAGIATVLLQAGETPGEITVLALAKGVKLAAIKLTSV</sequence>
<keyword evidence="2" id="KW-0378">Hydrolase</keyword>
<dbReference type="PANTHER" id="PTHR42732:SF1">
    <property type="entry name" value="BETA-MANNOSIDASE"/>
    <property type="match status" value="1"/>
</dbReference>
<evidence type="ECO:0000259" key="8">
    <source>
        <dbReference type="Pfam" id="PF18565"/>
    </source>
</evidence>
<dbReference type="InterPro" id="IPR008964">
    <property type="entry name" value="Invasin/intimin_cell_adhesion"/>
</dbReference>
<keyword evidence="10" id="KW-1185">Reference proteome</keyword>
<dbReference type="Pfam" id="PF16355">
    <property type="entry name" value="DUF4982"/>
    <property type="match status" value="1"/>
</dbReference>
<comment type="caution">
    <text evidence="9">The sequence shown here is derived from an EMBL/GenBank/DDBJ whole genome shotgun (WGS) entry which is preliminary data.</text>
</comment>
<dbReference type="InterPro" id="IPR006102">
    <property type="entry name" value="Ig-like_GH2"/>
</dbReference>
<dbReference type="InterPro" id="IPR032311">
    <property type="entry name" value="DUF4982"/>
</dbReference>